<dbReference type="PANTHER" id="PTHR45138:SF9">
    <property type="entry name" value="DIGUANYLATE CYCLASE DGCM-RELATED"/>
    <property type="match status" value="1"/>
</dbReference>
<dbReference type="PANTHER" id="PTHR45138">
    <property type="entry name" value="REGULATORY COMPONENTS OF SENSORY TRANSDUCTION SYSTEM"/>
    <property type="match status" value="1"/>
</dbReference>
<accession>A0A094JCN2</accession>
<comment type="cofactor">
    <cofactor evidence="1">
        <name>Mg(2+)</name>
        <dbReference type="ChEBI" id="CHEBI:18420"/>
    </cofactor>
</comment>
<dbReference type="GO" id="GO:0043709">
    <property type="term" value="P:cell adhesion involved in single-species biofilm formation"/>
    <property type="evidence" value="ECO:0007669"/>
    <property type="project" value="TreeGrafter"/>
</dbReference>
<dbReference type="Gene3D" id="3.30.70.270">
    <property type="match status" value="1"/>
</dbReference>
<keyword evidence="4" id="KW-1133">Transmembrane helix</keyword>
<feature type="transmembrane region" description="Helical" evidence="4">
    <location>
        <begin position="148"/>
        <end position="169"/>
    </location>
</feature>
<name>A0A094JCN2_9GAMM</name>
<dbReference type="EMBL" id="JPER01000006">
    <property type="protein sequence ID" value="KFZ30311.1"/>
    <property type="molecule type" value="Genomic_DNA"/>
</dbReference>
<proteinExistence type="predicted"/>
<dbReference type="FunFam" id="3.30.70.270:FF:000001">
    <property type="entry name" value="Diguanylate cyclase domain protein"/>
    <property type="match status" value="1"/>
</dbReference>
<dbReference type="InterPro" id="IPR043128">
    <property type="entry name" value="Rev_trsase/Diguanyl_cyclase"/>
</dbReference>
<feature type="transmembrane region" description="Helical" evidence="4">
    <location>
        <begin position="41"/>
        <end position="61"/>
    </location>
</feature>
<dbReference type="AlphaFoldDB" id="A0A094JCN2"/>
<dbReference type="RefSeq" id="WP_034776850.1">
    <property type="nucleotide sequence ID" value="NZ_JPER01000006.1"/>
</dbReference>
<reference evidence="6 7" key="1">
    <citation type="submission" date="2014-06" db="EMBL/GenBank/DDBJ databases">
        <title>The draft genome sequence of Idiomarina salinarum ISL-52.</title>
        <authorList>
            <person name="Du J."/>
            <person name="Shao Z."/>
        </authorList>
    </citation>
    <scope>NUCLEOTIDE SEQUENCE [LARGE SCALE GENOMIC DNA]</scope>
    <source>
        <strain evidence="6 7">ISL-52</strain>
    </source>
</reference>
<evidence type="ECO:0000256" key="2">
    <source>
        <dbReference type="ARBA" id="ARBA00012528"/>
    </source>
</evidence>
<dbReference type="GO" id="GO:0052621">
    <property type="term" value="F:diguanylate cyclase activity"/>
    <property type="evidence" value="ECO:0007669"/>
    <property type="project" value="UniProtKB-EC"/>
</dbReference>
<dbReference type="GO" id="GO:1902201">
    <property type="term" value="P:negative regulation of bacterial-type flagellum-dependent cell motility"/>
    <property type="evidence" value="ECO:0007669"/>
    <property type="project" value="TreeGrafter"/>
</dbReference>
<keyword evidence="4" id="KW-0472">Membrane</keyword>
<dbReference type="SUPFAM" id="SSF55073">
    <property type="entry name" value="Nucleotide cyclase"/>
    <property type="match status" value="1"/>
</dbReference>
<dbReference type="CDD" id="cd01949">
    <property type="entry name" value="GGDEF"/>
    <property type="match status" value="1"/>
</dbReference>
<dbReference type="Pfam" id="PF00990">
    <property type="entry name" value="GGDEF"/>
    <property type="match status" value="1"/>
</dbReference>
<dbReference type="NCBIfam" id="TIGR00254">
    <property type="entry name" value="GGDEF"/>
    <property type="match status" value="1"/>
</dbReference>
<feature type="transmembrane region" description="Helical" evidence="4">
    <location>
        <begin position="67"/>
        <end position="87"/>
    </location>
</feature>
<dbReference type="InterPro" id="IPR029787">
    <property type="entry name" value="Nucleotide_cyclase"/>
</dbReference>
<evidence type="ECO:0000313" key="6">
    <source>
        <dbReference type="EMBL" id="KFZ30311.1"/>
    </source>
</evidence>
<keyword evidence="4" id="KW-0812">Transmembrane</keyword>
<dbReference type="InterPro" id="IPR000160">
    <property type="entry name" value="GGDEF_dom"/>
</dbReference>
<gene>
    <name evidence="6" type="ORF">IDSA_11220</name>
</gene>
<feature type="transmembrane region" description="Helical" evidence="4">
    <location>
        <begin position="99"/>
        <end position="117"/>
    </location>
</feature>
<evidence type="ECO:0000313" key="7">
    <source>
        <dbReference type="Proteomes" id="UP000054363"/>
    </source>
</evidence>
<dbReference type="GO" id="GO:0005886">
    <property type="term" value="C:plasma membrane"/>
    <property type="evidence" value="ECO:0007669"/>
    <property type="project" value="TreeGrafter"/>
</dbReference>
<evidence type="ECO:0000259" key="5">
    <source>
        <dbReference type="PROSITE" id="PS50887"/>
    </source>
</evidence>
<evidence type="ECO:0000256" key="3">
    <source>
        <dbReference type="ARBA" id="ARBA00034247"/>
    </source>
</evidence>
<dbReference type="Proteomes" id="UP000054363">
    <property type="component" value="Unassembled WGS sequence"/>
</dbReference>
<dbReference type="eggNOG" id="COG3706">
    <property type="taxonomic scope" value="Bacteria"/>
</dbReference>
<sequence>MSQQQQKQHNVHWLTGQFCDDSKEFEYRSSVATRVRFESRLALILVALVFAMFGITDYNLLGLTREYYLLLTMRVAVISLCLLLAFIIGRHGGYSRNTWLHALPLWILATGIILIIPLRPESLATQITAVVVAIMAFYLLIPNLLTVAALASFYLTGGFFVIALLYVGISPAGALRLALLLIMANVVGYCALLRLEFLQRKQFALLHDERDQNREMMKEIAHRKSLEAQLRMVAERDALTGVDSRSHFMKRAAALLQRAQIEKTPFCLFMIDVDHFKQVNDTWGHTRGDFILTKIAEVCEQSLRPSDVIGRFGGEEFVVALPDTSPSDAQAVAERIKNNVEALPLTDELSDLNLSVTIGIAIAQAEDDDLDALITRADSMLYAGKRDGRNRVVIGAE</sequence>
<comment type="caution">
    <text evidence="6">The sequence shown here is derived from an EMBL/GenBank/DDBJ whole genome shotgun (WGS) entry which is preliminary data.</text>
</comment>
<feature type="domain" description="GGDEF" evidence="5">
    <location>
        <begin position="264"/>
        <end position="397"/>
    </location>
</feature>
<feature type="transmembrane region" description="Helical" evidence="4">
    <location>
        <begin position="123"/>
        <end position="141"/>
    </location>
</feature>
<evidence type="ECO:0000256" key="4">
    <source>
        <dbReference type="SAM" id="Phobius"/>
    </source>
</evidence>
<dbReference type="EC" id="2.7.7.65" evidence="2"/>
<dbReference type="InterPro" id="IPR050469">
    <property type="entry name" value="Diguanylate_Cyclase"/>
</dbReference>
<evidence type="ECO:0000256" key="1">
    <source>
        <dbReference type="ARBA" id="ARBA00001946"/>
    </source>
</evidence>
<comment type="catalytic activity">
    <reaction evidence="3">
        <text>2 GTP = 3',3'-c-di-GMP + 2 diphosphate</text>
        <dbReference type="Rhea" id="RHEA:24898"/>
        <dbReference type="ChEBI" id="CHEBI:33019"/>
        <dbReference type="ChEBI" id="CHEBI:37565"/>
        <dbReference type="ChEBI" id="CHEBI:58805"/>
        <dbReference type="EC" id="2.7.7.65"/>
    </reaction>
</comment>
<dbReference type="STRING" id="435908.IDSA_11220"/>
<dbReference type="PROSITE" id="PS50887">
    <property type="entry name" value="GGDEF"/>
    <property type="match status" value="1"/>
</dbReference>
<organism evidence="6 7">
    <name type="scientific">Pseudidiomarina salinarum</name>
    <dbReference type="NCBI Taxonomy" id="435908"/>
    <lineage>
        <taxon>Bacteria</taxon>
        <taxon>Pseudomonadati</taxon>
        <taxon>Pseudomonadota</taxon>
        <taxon>Gammaproteobacteria</taxon>
        <taxon>Alteromonadales</taxon>
        <taxon>Idiomarinaceae</taxon>
        <taxon>Pseudidiomarina</taxon>
    </lineage>
</organism>
<feature type="transmembrane region" description="Helical" evidence="4">
    <location>
        <begin position="175"/>
        <end position="195"/>
    </location>
</feature>
<keyword evidence="7" id="KW-1185">Reference proteome</keyword>
<dbReference type="SMART" id="SM00267">
    <property type="entry name" value="GGDEF"/>
    <property type="match status" value="1"/>
</dbReference>
<protein>
    <recommendedName>
        <fullName evidence="2">diguanylate cyclase</fullName>
        <ecNumber evidence="2">2.7.7.65</ecNumber>
    </recommendedName>
</protein>